<organism evidence="2 3">
    <name type="scientific">Austropuccinia psidii MF-1</name>
    <dbReference type="NCBI Taxonomy" id="1389203"/>
    <lineage>
        <taxon>Eukaryota</taxon>
        <taxon>Fungi</taxon>
        <taxon>Dikarya</taxon>
        <taxon>Basidiomycota</taxon>
        <taxon>Pucciniomycotina</taxon>
        <taxon>Pucciniomycetes</taxon>
        <taxon>Pucciniales</taxon>
        <taxon>Sphaerophragmiaceae</taxon>
        <taxon>Austropuccinia</taxon>
    </lineage>
</organism>
<evidence type="ECO:0000313" key="3">
    <source>
        <dbReference type="Proteomes" id="UP000765509"/>
    </source>
</evidence>
<evidence type="ECO:0000256" key="1">
    <source>
        <dbReference type="SAM" id="SignalP"/>
    </source>
</evidence>
<keyword evidence="3" id="KW-1185">Reference proteome</keyword>
<protein>
    <submittedName>
        <fullName evidence="2">Uncharacterized protein</fullName>
    </submittedName>
</protein>
<dbReference type="EMBL" id="AVOT02002681">
    <property type="protein sequence ID" value="MBW0471164.1"/>
    <property type="molecule type" value="Genomic_DNA"/>
</dbReference>
<dbReference type="AlphaFoldDB" id="A0A9Q3BRX1"/>
<dbReference type="PROSITE" id="PS51257">
    <property type="entry name" value="PROKAR_LIPOPROTEIN"/>
    <property type="match status" value="1"/>
</dbReference>
<sequence length="306" mass="34387">MLYFRGLIVAFTLLVACTLAHKKKKPPPDIKGGFTRTCVDEFEVLPQITRRVQCTGTNSQTVECMLNSCTLKNIQAHGVSKESATNLSFSNCGPPSEPKVQTVTVQHFETNYHTGMLVVQNGTINNKNITPPYYCFLNWNAIRPPFVGPATDELALQILPLPCHPFQDSSSVLMIAMSMKKPKADSTLGKIIKGKPLKTTLKVSNYPGRPISKHYQNITASNRLSSQHQPFSYDKTSVKHNIFFRIDSRPLCSSGRSCRGNYHPVLISDCQHRIVTTLRTSKYLQVTQQRLLRHKLGTIKVREDQQ</sequence>
<comment type="caution">
    <text evidence="2">The sequence shown here is derived from an EMBL/GenBank/DDBJ whole genome shotgun (WGS) entry which is preliminary data.</text>
</comment>
<reference evidence="2" key="1">
    <citation type="submission" date="2021-03" db="EMBL/GenBank/DDBJ databases">
        <title>Draft genome sequence of rust myrtle Austropuccinia psidii MF-1, a brazilian biotype.</title>
        <authorList>
            <person name="Quecine M.C."/>
            <person name="Pachon D.M.R."/>
            <person name="Bonatelli M.L."/>
            <person name="Correr F.H."/>
            <person name="Franceschini L.M."/>
            <person name="Leite T.F."/>
            <person name="Margarido G.R.A."/>
            <person name="Almeida C.A."/>
            <person name="Ferrarezi J.A."/>
            <person name="Labate C.A."/>
        </authorList>
    </citation>
    <scope>NUCLEOTIDE SEQUENCE</scope>
    <source>
        <strain evidence="2">MF-1</strain>
    </source>
</reference>
<gene>
    <name evidence="2" type="ORF">O181_010879</name>
</gene>
<proteinExistence type="predicted"/>
<feature type="signal peptide" evidence="1">
    <location>
        <begin position="1"/>
        <end position="20"/>
    </location>
</feature>
<accession>A0A9Q3BRX1</accession>
<keyword evidence="1" id="KW-0732">Signal</keyword>
<evidence type="ECO:0000313" key="2">
    <source>
        <dbReference type="EMBL" id="MBW0471164.1"/>
    </source>
</evidence>
<dbReference type="Proteomes" id="UP000765509">
    <property type="component" value="Unassembled WGS sequence"/>
</dbReference>
<feature type="chain" id="PRO_5040176856" evidence="1">
    <location>
        <begin position="21"/>
        <end position="306"/>
    </location>
</feature>
<name>A0A9Q3BRX1_9BASI</name>